<feature type="domain" description="MOSC" evidence="1">
    <location>
        <begin position="87"/>
        <end position="258"/>
    </location>
</feature>
<dbReference type="InterPro" id="IPR005302">
    <property type="entry name" value="MoCF_Sase_C"/>
</dbReference>
<evidence type="ECO:0000313" key="3">
    <source>
        <dbReference type="Proteomes" id="UP000031549"/>
    </source>
</evidence>
<gene>
    <name evidence="2" type="ORF">PI95_019440</name>
</gene>
<dbReference type="Pfam" id="PF03476">
    <property type="entry name" value="MOSC_N"/>
    <property type="match status" value="1"/>
</dbReference>
<dbReference type="GO" id="GO:0030151">
    <property type="term" value="F:molybdenum ion binding"/>
    <property type="evidence" value="ECO:0007669"/>
    <property type="project" value="InterPro"/>
</dbReference>
<dbReference type="Pfam" id="PF03473">
    <property type="entry name" value="MOSC"/>
    <property type="match status" value="1"/>
</dbReference>
<comment type="caution">
    <text evidence="2">The sequence shown here is derived from an EMBL/GenBank/DDBJ whole genome shotgun (WGS) entry which is preliminary data.</text>
</comment>
<keyword evidence="3" id="KW-1185">Reference proteome</keyword>
<accession>A0A846HD01</accession>
<sequence length="267" mass="30182">MPKLAKIIVYPIKSLDGVAVNQATILPGGALQHDRELAIADEKGKIVNAKRTAKIHLVRSKFDLQNRTVSLQVMGTKKQLFQLDEERKAIEHWFSDFFGFKVKLQENLFTGFPDDLESSGPTIVSTATLTEVASWFPGLSLEQIRDRFRTNLEIDDAPPFWEDQLFAEKGEILPFQVGDVLFEGTNPCQRCPVPTRDAFTGEAYPNFQKIFVEKRKETLPEWANLSQFNHFFRLTANTRIPASEAGKILKVGDVVHRPGCQACGRLY</sequence>
<proteinExistence type="predicted"/>
<protein>
    <submittedName>
        <fullName evidence="2">MOSC domain-containing protein</fullName>
    </submittedName>
</protein>
<dbReference type="GO" id="GO:0030170">
    <property type="term" value="F:pyridoxal phosphate binding"/>
    <property type="evidence" value="ECO:0007669"/>
    <property type="project" value="InterPro"/>
</dbReference>
<dbReference type="EMBL" id="JTCM02000047">
    <property type="protein sequence ID" value="NEU74669.1"/>
    <property type="molecule type" value="Genomic_DNA"/>
</dbReference>
<dbReference type="RefSeq" id="WP_039743517.1">
    <property type="nucleotide sequence ID" value="NZ_JTCM02000047.1"/>
</dbReference>
<dbReference type="PROSITE" id="PS51340">
    <property type="entry name" value="MOSC"/>
    <property type="match status" value="1"/>
</dbReference>
<dbReference type="AlphaFoldDB" id="A0A846HD01"/>
<organism evidence="2 3">
    <name type="scientific">Hassallia byssoidea VB512170</name>
    <dbReference type="NCBI Taxonomy" id="1304833"/>
    <lineage>
        <taxon>Bacteria</taxon>
        <taxon>Bacillati</taxon>
        <taxon>Cyanobacteriota</taxon>
        <taxon>Cyanophyceae</taxon>
        <taxon>Nostocales</taxon>
        <taxon>Tolypothrichaceae</taxon>
        <taxon>Hassallia</taxon>
    </lineage>
</organism>
<dbReference type="InterPro" id="IPR005303">
    <property type="entry name" value="MOCOS_middle"/>
</dbReference>
<dbReference type="SUPFAM" id="SSF141673">
    <property type="entry name" value="MOSC N-terminal domain-like"/>
    <property type="match status" value="1"/>
</dbReference>
<evidence type="ECO:0000313" key="2">
    <source>
        <dbReference type="EMBL" id="NEU74669.1"/>
    </source>
</evidence>
<evidence type="ECO:0000259" key="1">
    <source>
        <dbReference type="PROSITE" id="PS51340"/>
    </source>
</evidence>
<name>A0A846HD01_9CYAN</name>
<dbReference type="Proteomes" id="UP000031549">
    <property type="component" value="Unassembled WGS sequence"/>
</dbReference>
<dbReference type="GO" id="GO:0003824">
    <property type="term" value="F:catalytic activity"/>
    <property type="evidence" value="ECO:0007669"/>
    <property type="project" value="InterPro"/>
</dbReference>
<reference evidence="2 3" key="1">
    <citation type="journal article" date="2015" name="Genome Announc.">
        <title>Draft Genome Sequence of Cyanobacterium Hassallia byssoidea Strain VB512170, Isolated from Monuments in India.</title>
        <authorList>
            <person name="Singh D."/>
            <person name="Chandrababunaidu M.M."/>
            <person name="Panda A."/>
            <person name="Sen D."/>
            <person name="Bhattacharyya S."/>
            <person name="Adhikary S.P."/>
            <person name="Tripathy S."/>
        </authorList>
    </citation>
    <scope>NUCLEOTIDE SEQUENCE [LARGE SCALE GENOMIC DNA]</scope>
    <source>
        <strain evidence="2 3">VB512170</strain>
    </source>
</reference>